<sequence length="118" mass="12700">MGVTLPLFGDPAPGPDLDPHPGVPGEAWAAEQFRGRGLRIGRNRTVHRAGFVLDERGVEIPAPDCHAGYFAAGRPWWQVYFPTADPVDCGLCLDARRHTSGPPRLTGQLALDFGDLSA</sequence>
<evidence type="ECO:0000313" key="2">
    <source>
        <dbReference type="EMBL" id="RKT67543.1"/>
    </source>
</evidence>
<proteinExistence type="predicted"/>
<gene>
    <name evidence="2" type="ORF">DFJ66_0718</name>
</gene>
<evidence type="ECO:0000313" key="3">
    <source>
        <dbReference type="Proteomes" id="UP000272729"/>
    </source>
</evidence>
<dbReference type="Proteomes" id="UP000272729">
    <property type="component" value="Unassembled WGS sequence"/>
</dbReference>
<accession>A0A495X4I8</accession>
<organism evidence="2 3">
    <name type="scientific">Saccharothrix variisporea</name>
    <dbReference type="NCBI Taxonomy" id="543527"/>
    <lineage>
        <taxon>Bacteria</taxon>
        <taxon>Bacillati</taxon>
        <taxon>Actinomycetota</taxon>
        <taxon>Actinomycetes</taxon>
        <taxon>Pseudonocardiales</taxon>
        <taxon>Pseudonocardiaceae</taxon>
        <taxon>Saccharothrix</taxon>
    </lineage>
</organism>
<dbReference type="EMBL" id="RBXR01000001">
    <property type="protein sequence ID" value="RKT67543.1"/>
    <property type="molecule type" value="Genomic_DNA"/>
</dbReference>
<evidence type="ECO:0000256" key="1">
    <source>
        <dbReference type="SAM" id="MobiDB-lite"/>
    </source>
</evidence>
<reference evidence="2 3" key="1">
    <citation type="submission" date="2018-10" db="EMBL/GenBank/DDBJ databases">
        <title>Sequencing the genomes of 1000 actinobacteria strains.</title>
        <authorList>
            <person name="Klenk H.-P."/>
        </authorList>
    </citation>
    <scope>NUCLEOTIDE SEQUENCE [LARGE SCALE GENOMIC DNA]</scope>
    <source>
        <strain evidence="2 3">DSM 43911</strain>
    </source>
</reference>
<keyword evidence="3" id="KW-1185">Reference proteome</keyword>
<name>A0A495X4I8_9PSEU</name>
<dbReference type="AlphaFoldDB" id="A0A495X4I8"/>
<protein>
    <submittedName>
        <fullName evidence="2">Uncharacterized protein</fullName>
    </submittedName>
</protein>
<comment type="caution">
    <text evidence="2">The sequence shown here is derived from an EMBL/GenBank/DDBJ whole genome shotgun (WGS) entry which is preliminary data.</text>
</comment>
<feature type="region of interest" description="Disordered" evidence="1">
    <location>
        <begin position="1"/>
        <end position="20"/>
    </location>
</feature>